<reference evidence="2" key="1">
    <citation type="submission" date="2020-01" db="EMBL/GenBank/DDBJ databases">
        <title>Insect and environment-associated Actinomycetes.</title>
        <authorList>
            <person name="Currrie C."/>
            <person name="Chevrette M."/>
            <person name="Carlson C."/>
            <person name="Stubbendieck R."/>
            <person name="Wendt-Pienkowski E."/>
        </authorList>
    </citation>
    <scope>NUCLEOTIDE SEQUENCE</scope>
    <source>
        <strain evidence="2">SID7499</strain>
    </source>
</reference>
<evidence type="ECO:0000313" key="2">
    <source>
        <dbReference type="EMBL" id="NEE06063.1"/>
    </source>
</evidence>
<proteinExistence type="predicted"/>
<gene>
    <name evidence="2" type="ORF">G3M58_06415</name>
</gene>
<dbReference type="AlphaFoldDB" id="A0A6G3WKV6"/>
<evidence type="ECO:0000256" key="1">
    <source>
        <dbReference type="SAM" id="MobiDB-lite"/>
    </source>
</evidence>
<feature type="compositionally biased region" description="Basic residues" evidence="1">
    <location>
        <begin position="200"/>
        <end position="211"/>
    </location>
</feature>
<sequence>DGTTAEPVRLTVAAAHDALYGPDSDPRLSAAIWEATLAAAQADTTPDGTAKLLAIRLALPMLSGTVHRICGRLRADRSDVESEMILTLLGELAASEPAAPLCITPLIKAARTRAWRFAREGLREIPSTQVERVSQDRTLAAARTTESGSSPEVLDVQVDRPDGPEGLRAPLRFRVRPEHLREEALSVTPGGTADRPPAFHPRRRRRSRHRVGTLPIRPSAGRP</sequence>
<feature type="region of interest" description="Disordered" evidence="1">
    <location>
        <begin position="181"/>
        <end position="223"/>
    </location>
</feature>
<name>A0A6G3WKV6_9ACTN</name>
<feature type="non-terminal residue" evidence="2">
    <location>
        <position position="1"/>
    </location>
</feature>
<comment type="caution">
    <text evidence="2">The sequence shown here is derived from an EMBL/GenBank/DDBJ whole genome shotgun (WGS) entry which is preliminary data.</text>
</comment>
<protein>
    <submittedName>
        <fullName evidence="2">Uncharacterized protein</fullName>
    </submittedName>
</protein>
<dbReference type="EMBL" id="JAAGMN010000601">
    <property type="protein sequence ID" value="NEE06063.1"/>
    <property type="molecule type" value="Genomic_DNA"/>
</dbReference>
<feature type="region of interest" description="Disordered" evidence="1">
    <location>
        <begin position="142"/>
        <end position="168"/>
    </location>
</feature>
<accession>A0A6G3WKV6</accession>
<organism evidence="2">
    <name type="scientific">Streptomyces sp. SID7499</name>
    <dbReference type="NCBI Taxonomy" id="2706086"/>
    <lineage>
        <taxon>Bacteria</taxon>
        <taxon>Bacillati</taxon>
        <taxon>Actinomycetota</taxon>
        <taxon>Actinomycetes</taxon>
        <taxon>Kitasatosporales</taxon>
        <taxon>Streptomycetaceae</taxon>
        <taxon>Streptomyces</taxon>
    </lineage>
</organism>